<dbReference type="EMBL" id="KZ060827">
    <property type="protein sequence ID" value="PIO11762.1"/>
    <property type="molecule type" value="Genomic_DNA"/>
</dbReference>
<evidence type="ECO:0000313" key="1">
    <source>
        <dbReference type="EMBL" id="PIO11762.1"/>
    </source>
</evidence>
<sequence>MPFSTRCLGYSCLPYDQNNCLIPFTDRGSDCRQTSFSERKFSPVPSATSWYSKLVILENFIFYLNSYVLI</sequence>
<name>A0A2G9Q838_AQUCT</name>
<reference evidence="2" key="1">
    <citation type="journal article" date="2017" name="Nat. Commun.">
        <title>The North American bullfrog draft genome provides insight into hormonal regulation of long noncoding RNA.</title>
        <authorList>
            <person name="Hammond S.A."/>
            <person name="Warren R.L."/>
            <person name="Vandervalk B.P."/>
            <person name="Kucuk E."/>
            <person name="Khan H."/>
            <person name="Gibb E.A."/>
            <person name="Pandoh P."/>
            <person name="Kirk H."/>
            <person name="Zhao Y."/>
            <person name="Jones M."/>
            <person name="Mungall A.J."/>
            <person name="Coope R."/>
            <person name="Pleasance S."/>
            <person name="Moore R.A."/>
            <person name="Holt R.A."/>
            <person name="Round J.M."/>
            <person name="Ohora S."/>
            <person name="Walle B.V."/>
            <person name="Veldhoen N."/>
            <person name="Helbing C.C."/>
            <person name="Birol I."/>
        </authorList>
    </citation>
    <scope>NUCLEOTIDE SEQUENCE [LARGE SCALE GENOMIC DNA]</scope>
</reference>
<keyword evidence="2" id="KW-1185">Reference proteome</keyword>
<accession>A0A2G9Q838</accession>
<dbReference type="Proteomes" id="UP000228934">
    <property type="component" value="Unassembled WGS sequence"/>
</dbReference>
<gene>
    <name evidence="1" type="ORF">AB205_0162190</name>
</gene>
<evidence type="ECO:0000313" key="2">
    <source>
        <dbReference type="Proteomes" id="UP000228934"/>
    </source>
</evidence>
<protein>
    <submittedName>
        <fullName evidence="1">Uncharacterized protein</fullName>
    </submittedName>
</protein>
<dbReference type="AlphaFoldDB" id="A0A2G9Q838"/>
<proteinExistence type="predicted"/>
<organism evidence="1 2">
    <name type="scientific">Aquarana catesbeiana</name>
    <name type="common">American bullfrog</name>
    <name type="synonym">Rana catesbeiana</name>
    <dbReference type="NCBI Taxonomy" id="8400"/>
    <lineage>
        <taxon>Eukaryota</taxon>
        <taxon>Metazoa</taxon>
        <taxon>Chordata</taxon>
        <taxon>Craniata</taxon>
        <taxon>Vertebrata</taxon>
        <taxon>Euteleostomi</taxon>
        <taxon>Amphibia</taxon>
        <taxon>Batrachia</taxon>
        <taxon>Anura</taxon>
        <taxon>Neobatrachia</taxon>
        <taxon>Ranoidea</taxon>
        <taxon>Ranidae</taxon>
        <taxon>Aquarana</taxon>
    </lineage>
</organism>